<dbReference type="AlphaFoldDB" id="E3DNH4"/>
<evidence type="ECO:0000313" key="1">
    <source>
        <dbReference type="EMBL" id="ADO76512.1"/>
    </source>
</evidence>
<reference evidence="1 2" key="2">
    <citation type="journal article" date="2011" name="Stand. Genomic Sci.">
        <title>Complete genome sequence of the extremely halophilic Halanaerobium praevalens type strain (GSL).</title>
        <authorList>
            <person name="Ivanova N."/>
            <person name="Sikorski J."/>
            <person name="Chertkov O."/>
            <person name="Nolan M."/>
            <person name="Lucas S."/>
            <person name="Hammon N."/>
            <person name="Deshpande S."/>
            <person name="Cheng J.F."/>
            <person name="Tapia R."/>
            <person name="Han C."/>
            <person name="Goodwin L."/>
            <person name="Pitluck S."/>
            <person name="Huntemann M."/>
            <person name="Liolios K."/>
            <person name="Pagani I."/>
            <person name="Mavromatis K."/>
            <person name="Ovchinikova G."/>
            <person name="Pati A."/>
            <person name="Chen A."/>
            <person name="Palaniappan K."/>
            <person name="Land M."/>
            <person name="Hauser L."/>
            <person name="Brambilla E.M."/>
            <person name="Kannan K.P."/>
            <person name="Rohde M."/>
            <person name="Tindall B.J."/>
            <person name="Goker M."/>
            <person name="Detter J.C."/>
            <person name="Woyke T."/>
            <person name="Bristow J."/>
            <person name="Eisen J.A."/>
            <person name="Markowitz V."/>
            <person name="Hugenholtz P."/>
            <person name="Kyrpides N.C."/>
            <person name="Klenk H.P."/>
            <person name="Lapidus A."/>
        </authorList>
    </citation>
    <scope>NUCLEOTIDE SEQUENCE [LARGE SCALE GENOMIC DNA]</scope>
    <source>
        <strain evidence="2">ATCC 33744 / DSM 2228 / GSL</strain>
    </source>
</reference>
<sequence length="46" mass="5465">MSENLSKKQEEIAEFKPGDKIYKLFSHKEVIIRGKKDNFIIKVEKK</sequence>
<dbReference type="EMBL" id="CP002175">
    <property type="protein sequence ID" value="ADO76512.1"/>
    <property type="molecule type" value="Genomic_DNA"/>
</dbReference>
<accession>E3DNH4</accession>
<proteinExistence type="predicted"/>
<keyword evidence="2" id="KW-1185">Reference proteome</keyword>
<protein>
    <submittedName>
        <fullName evidence="1">Uncharacterized protein</fullName>
    </submittedName>
</protein>
<organism evidence="1 2">
    <name type="scientific">Halanaerobium praevalens (strain ATCC 33744 / DSM 2228 / GSL)</name>
    <dbReference type="NCBI Taxonomy" id="572479"/>
    <lineage>
        <taxon>Bacteria</taxon>
        <taxon>Bacillati</taxon>
        <taxon>Bacillota</taxon>
        <taxon>Clostridia</taxon>
        <taxon>Halanaerobiales</taxon>
        <taxon>Halanaerobiaceae</taxon>
        <taxon>Halanaerobium</taxon>
    </lineage>
</organism>
<gene>
    <name evidence="1" type="ordered locus">Hprae_0356</name>
</gene>
<dbReference type="HOGENOM" id="CLU_3184405_0_0_9"/>
<dbReference type="Proteomes" id="UP000006866">
    <property type="component" value="Chromosome"/>
</dbReference>
<dbReference type="RefSeq" id="WP_014552545.1">
    <property type="nucleotide sequence ID" value="NC_017455.1"/>
</dbReference>
<dbReference type="KEGG" id="hpk:Hprae_0356"/>
<dbReference type="PATRIC" id="fig|572479.3.peg.360"/>
<evidence type="ECO:0000313" key="2">
    <source>
        <dbReference type="Proteomes" id="UP000006866"/>
    </source>
</evidence>
<reference evidence="2" key="1">
    <citation type="submission" date="2010-10" db="EMBL/GenBank/DDBJ databases">
        <title>The complete genome of Halanaerobium praevalens DSM 2228.</title>
        <authorList>
            <consortium name="US DOE Joint Genome Institute (JGI-PGF)"/>
            <person name="Lucas S."/>
            <person name="Copeland A."/>
            <person name="Lapidus A."/>
            <person name="Glavina del Rio T."/>
            <person name="Dalin E."/>
            <person name="Tice H."/>
            <person name="Bruce D."/>
            <person name="Goodwin L."/>
            <person name="Pitluck S."/>
            <person name="Kyrpides N."/>
            <person name="Mavromatis K."/>
            <person name="Ivanova N."/>
            <person name="Ovchinnikova G."/>
            <person name="Chertkov O."/>
            <person name="Detter J.C."/>
            <person name="Han C."/>
            <person name="Larimer F."/>
            <person name="Land M."/>
            <person name="Hauser L."/>
            <person name="Markowitz V."/>
            <person name="Cheng J.-F."/>
            <person name="Hugenholtz P."/>
            <person name="Woyke T."/>
            <person name="Wu D."/>
            <person name="Tindall B."/>
            <person name="Pomrenke H.G."/>
            <person name="Brambilla E."/>
            <person name="Klenk H.-P."/>
            <person name="Eisen J.A."/>
        </authorList>
    </citation>
    <scope>NUCLEOTIDE SEQUENCE [LARGE SCALE GENOMIC DNA]</scope>
    <source>
        <strain evidence="2">ATCC 33744 / DSM 2228 / GSL</strain>
    </source>
</reference>
<name>E3DNH4_HALPG</name>